<dbReference type="InterPro" id="IPR019687">
    <property type="entry name" value="DUF2535"/>
</dbReference>
<organism evidence="1 2">
    <name type="scientific">Peribacillus simplex</name>
    <dbReference type="NCBI Taxonomy" id="1478"/>
    <lineage>
        <taxon>Bacteria</taxon>
        <taxon>Bacillati</taxon>
        <taxon>Bacillota</taxon>
        <taxon>Bacilli</taxon>
        <taxon>Bacillales</taxon>
        <taxon>Bacillaceae</taxon>
        <taxon>Peribacillus</taxon>
    </lineage>
</organism>
<proteinExistence type="predicted"/>
<evidence type="ECO:0008006" key="3">
    <source>
        <dbReference type="Google" id="ProtNLM"/>
    </source>
</evidence>
<protein>
    <recommendedName>
        <fullName evidence="3">DUF2535 family protein</fullName>
    </recommendedName>
</protein>
<gene>
    <name evidence="1" type="ORF">AS888_12635</name>
</gene>
<comment type="caution">
    <text evidence="1">The sequence shown here is derived from an EMBL/GenBank/DDBJ whole genome shotgun (WGS) entry which is preliminary data.</text>
</comment>
<reference evidence="1 2" key="1">
    <citation type="submission" date="2015-11" db="EMBL/GenBank/DDBJ databases">
        <title>Genome Sequence of Bacillus simplex strain VanAntwerpen2.</title>
        <authorList>
            <person name="Couger M.B."/>
        </authorList>
    </citation>
    <scope>NUCLEOTIDE SEQUENCE [LARGE SCALE GENOMIC DNA]</scope>
    <source>
        <strain evidence="1 2">VanAntwerpen02</strain>
    </source>
</reference>
<dbReference type="Pfam" id="PF10751">
    <property type="entry name" value="DUF2535"/>
    <property type="match status" value="1"/>
</dbReference>
<dbReference type="AlphaFoldDB" id="A0A109N2Q1"/>
<accession>A0A109N2Q1</accession>
<dbReference type="EMBL" id="LNNH01000004">
    <property type="protein sequence ID" value="KWW22378.1"/>
    <property type="molecule type" value="Genomic_DNA"/>
</dbReference>
<name>A0A109N2Q1_9BACI</name>
<dbReference type="Proteomes" id="UP000064189">
    <property type="component" value="Unassembled WGS sequence"/>
</dbReference>
<evidence type="ECO:0000313" key="1">
    <source>
        <dbReference type="EMBL" id="KWW22378.1"/>
    </source>
</evidence>
<evidence type="ECO:0000313" key="2">
    <source>
        <dbReference type="Proteomes" id="UP000064189"/>
    </source>
</evidence>
<sequence>MMFKCLEFKDCFGHKVTISEIPVLLPSDPNFFMLTVRLEVFVKKVFANKDHKESYSFKQYLASVLKWPVYNTIFPGNLLNNA</sequence>
<keyword evidence="2" id="KW-1185">Reference proteome</keyword>